<dbReference type="Gene3D" id="3.10.450.50">
    <property type="match status" value="1"/>
</dbReference>
<dbReference type="AlphaFoldDB" id="A0A367R3U5"/>
<keyword evidence="1" id="KW-0472">Membrane</keyword>
<feature type="domain" description="SnoaL-like" evidence="2">
    <location>
        <begin position="51"/>
        <end position="163"/>
    </location>
</feature>
<protein>
    <submittedName>
        <fullName evidence="3">Protein kinase</fullName>
    </submittedName>
</protein>
<sequence>MMKQRWASIYKCTQLLWGVLLVLVIWHLPQYALADVNPQEINAIIRTRDIALQALNTRDFAKIQPYLHPNFTITTVDNQIFHKVPEFEKYWNQQFSNSIKDIKMQLKGDILRTFLTPDIDVASGEAITSFSFKDGKTADMALRWTAVLQKLQDKWTIQSLHFSSNLLNNPVLNAAQQLGRILAVAAGVGGFLLGAVTMLLLRRRTKPRTERI</sequence>
<reference evidence="3 4" key="1">
    <citation type="submission" date="2016-04" db="EMBL/GenBank/DDBJ databases">
        <authorList>
            <person name="Evans L.H."/>
            <person name="Alamgir A."/>
            <person name="Owens N."/>
            <person name="Weber N.D."/>
            <person name="Virtaneva K."/>
            <person name="Barbian K."/>
            <person name="Babar A."/>
            <person name="Rosenke K."/>
        </authorList>
    </citation>
    <scope>NUCLEOTIDE SEQUENCE [LARGE SCALE GENOMIC DNA]</scope>
    <source>
        <strain evidence="3">NIES-2108</strain>
    </source>
</reference>
<accession>A0A367R3U5</accession>
<keyword evidence="1" id="KW-0812">Transmembrane</keyword>
<gene>
    <name evidence="3" type="ORF">A6769_32370</name>
</gene>
<keyword evidence="3" id="KW-0418">Kinase</keyword>
<evidence type="ECO:0000313" key="4">
    <source>
        <dbReference type="Proteomes" id="UP000252085"/>
    </source>
</evidence>
<dbReference type="Proteomes" id="UP000252085">
    <property type="component" value="Unassembled WGS sequence"/>
</dbReference>
<name>A0A367R3U5_NOSPU</name>
<dbReference type="GO" id="GO:0016301">
    <property type="term" value="F:kinase activity"/>
    <property type="evidence" value="ECO:0007669"/>
    <property type="project" value="UniProtKB-KW"/>
</dbReference>
<proteinExistence type="predicted"/>
<dbReference type="SUPFAM" id="SSF54427">
    <property type="entry name" value="NTF2-like"/>
    <property type="match status" value="1"/>
</dbReference>
<evidence type="ECO:0000256" key="1">
    <source>
        <dbReference type="SAM" id="Phobius"/>
    </source>
</evidence>
<keyword evidence="3" id="KW-0808">Transferase</keyword>
<feature type="transmembrane region" description="Helical" evidence="1">
    <location>
        <begin position="181"/>
        <end position="201"/>
    </location>
</feature>
<dbReference type="Pfam" id="PF13474">
    <property type="entry name" value="SnoaL_3"/>
    <property type="match status" value="1"/>
</dbReference>
<dbReference type="InterPro" id="IPR032710">
    <property type="entry name" value="NTF2-like_dom_sf"/>
</dbReference>
<dbReference type="EMBL" id="LXQE01000181">
    <property type="protein sequence ID" value="RCJ30869.1"/>
    <property type="molecule type" value="Genomic_DNA"/>
</dbReference>
<dbReference type="InterPro" id="IPR037401">
    <property type="entry name" value="SnoaL-like"/>
</dbReference>
<evidence type="ECO:0000313" key="3">
    <source>
        <dbReference type="EMBL" id="RCJ30869.1"/>
    </source>
</evidence>
<organism evidence="3 4">
    <name type="scientific">Nostoc punctiforme NIES-2108</name>
    <dbReference type="NCBI Taxonomy" id="1356359"/>
    <lineage>
        <taxon>Bacteria</taxon>
        <taxon>Bacillati</taxon>
        <taxon>Cyanobacteriota</taxon>
        <taxon>Cyanophyceae</taxon>
        <taxon>Nostocales</taxon>
        <taxon>Nostocaceae</taxon>
        <taxon>Nostoc</taxon>
    </lineage>
</organism>
<evidence type="ECO:0000259" key="2">
    <source>
        <dbReference type="Pfam" id="PF13474"/>
    </source>
</evidence>
<comment type="caution">
    <text evidence="3">The sequence shown here is derived from an EMBL/GenBank/DDBJ whole genome shotgun (WGS) entry which is preliminary data.</text>
</comment>
<keyword evidence="1" id="KW-1133">Transmembrane helix</keyword>